<feature type="transmembrane region" description="Helical" evidence="9">
    <location>
        <begin position="758"/>
        <end position="782"/>
    </location>
</feature>
<keyword evidence="4 9" id="KW-0812">Transmembrane</keyword>
<evidence type="ECO:0000256" key="2">
    <source>
        <dbReference type="ARBA" id="ARBA00009904"/>
    </source>
</evidence>
<keyword evidence="8 9" id="KW-0472">Membrane</keyword>
<keyword evidence="6 9" id="KW-1133">Transmembrane helix</keyword>
<dbReference type="Pfam" id="PF01496">
    <property type="entry name" value="V_ATPase_I"/>
    <property type="match status" value="1"/>
</dbReference>
<dbReference type="EMBL" id="JAGEUA010000006">
    <property type="protein sequence ID" value="KAL0974100.1"/>
    <property type="molecule type" value="Genomic_DNA"/>
</dbReference>
<keyword evidence="12" id="KW-1185">Reference proteome</keyword>
<sequence>MGSMFRSEEVCLVQLFLQSSSAYNCVSELGELGLVEFRDLNPNVNSFQRKFVGEVRRCEELEKTFSFLENEINRSLSPPLNGPLPAPSPIPSAPQPKELISIEEECERLARELKDVSKNRDSLRAQMTQLSQYKGVLTQTHSITASQAPTPLETVGILESNRQDVRLSFVSGVVHPWKVPSFERLLWRACRGYIIVDFREMEERLPHPETGEMVQWTVFLISYWGDQIGQKVKKICDCFRTQTFPYPDSPAERADILQGLQERIAEISSVLSQTELYLQQILARAVSVLPKWRVSVQKCKAVQAILNLCSLSVTDKCLIAEAWCPVGKLPELQNALREGGMKSDSGVGSFYNRLPCTTPPPTLFPTNSFTAGFQNIVDAYGVASYREVNPAVYTIITFPFLFAVMFGDVGHGLLMFLAALWMVLEEKDPKLRNNNNEIWKMMFGGRYLILLMGLFSIYTGAIYNECFSRGLSPFNSGWHVDAMFKNGDWSLSTLKGNSFLSLDPNITDVFKGPYPFGIDPIWGLSTNHLTFLNSYKMKMSVIIGVIHMTFGVCLSFFNYKHFNQLSNIFLVLIPELFFMLCLFGYLVFMVIFKWLAIKPAQSNSAPSILIHFIDMFLFTENKENQPLYKGQILVQKVLVVLALCSVPVLLLGKPIHQYVTYRMKHRHSAEDRRHLLAENGSINFPQGEVDMGSHGEEEEFDAADVFMHQAIHTIEYCLGCISNTASYLRLWALSLAHAQLSEVLWVMVMRLALTWQGYVGSVVLFVIFFFFAVLTVAILLVMEGLSAFLHALRLHWVEFQNKFYSGSGYKLHPFSFSSLLAASSAM</sequence>
<gene>
    <name evidence="11" type="ORF">UPYG_G00215380</name>
</gene>
<evidence type="ECO:0000256" key="6">
    <source>
        <dbReference type="ARBA" id="ARBA00022989"/>
    </source>
</evidence>
<feature type="transmembrane region" description="Helical" evidence="9">
    <location>
        <begin position="569"/>
        <end position="592"/>
    </location>
</feature>
<evidence type="ECO:0000256" key="4">
    <source>
        <dbReference type="ARBA" id="ARBA00022692"/>
    </source>
</evidence>
<feature type="transmembrane region" description="Helical" evidence="9">
    <location>
        <begin position="632"/>
        <end position="652"/>
    </location>
</feature>
<evidence type="ECO:0000256" key="7">
    <source>
        <dbReference type="ARBA" id="ARBA00023065"/>
    </source>
</evidence>
<evidence type="ECO:0000313" key="11">
    <source>
        <dbReference type="EMBL" id="KAL0974100.1"/>
    </source>
</evidence>
<proteinExistence type="inferred from homology"/>
<dbReference type="PIRSF" id="PIRSF001293">
    <property type="entry name" value="ATP6V0A1"/>
    <property type="match status" value="1"/>
</dbReference>
<dbReference type="GO" id="GO:1902600">
    <property type="term" value="P:proton transmembrane transport"/>
    <property type="evidence" value="ECO:0007669"/>
    <property type="project" value="UniProtKB-KW"/>
</dbReference>
<feature type="transmembrane region" description="Helical" evidence="9">
    <location>
        <begin position="400"/>
        <end position="424"/>
    </location>
</feature>
<evidence type="ECO:0000313" key="12">
    <source>
        <dbReference type="Proteomes" id="UP001557470"/>
    </source>
</evidence>
<evidence type="ECO:0000256" key="5">
    <source>
        <dbReference type="ARBA" id="ARBA00022781"/>
    </source>
</evidence>
<dbReference type="Proteomes" id="UP001557470">
    <property type="component" value="Unassembled WGS sequence"/>
</dbReference>
<keyword evidence="5 9" id="KW-0375">Hydrogen ion transport</keyword>
<evidence type="ECO:0000256" key="10">
    <source>
        <dbReference type="SAM" id="Coils"/>
    </source>
</evidence>
<reference evidence="11 12" key="1">
    <citation type="submission" date="2024-06" db="EMBL/GenBank/DDBJ databases">
        <authorList>
            <person name="Pan Q."/>
            <person name="Wen M."/>
            <person name="Jouanno E."/>
            <person name="Zahm M."/>
            <person name="Klopp C."/>
            <person name="Cabau C."/>
            <person name="Louis A."/>
            <person name="Berthelot C."/>
            <person name="Parey E."/>
            <person name="Roest Crollius H."/>
            <person name="Montfort J."/>
            <person name="Robinson-Rechavi M."/>
            <person name="Bouchez O."/>
            <person name="Lampietro C."/>
            <person name="Lopez Roques C."/>
            <person name="Donnadieu C."/>
            <person name="Postlethwait J."/>
            <person name="Bobe J."/>
            <person name="Verreycken H."/>
            <person name="Guiguen Y."/>
        </authorList>
    </citation>
    <scope>NUCLEOTIDE SEQUENCE [LARGE SCALE GENOMIC DNA]</scope>
    <source>
        <strain evidence="11">Up_M1</strain>
        <tissue evidence="11">Testis</tissue>
    </source>
</reference>
<comment type="subcellular location">
    <subcellularLocation>
        <location evidence="1">Membrane</location>
        <topology evidence="1">Multi-pass membrane protein</topology>
    </subcellularLocation>
</comment>
<dbReference type="GO" id="GO:0016020">
    <property type="term" value="C:membrane"/>
    <property type="evidence" value="ECO:0007669"/>
    <property type="project" value="UniProtKB-SubCell"/>
</dbReference>
<comment type="caution">
    <text evidence="11">The sequence shown here is derived from an EMBL/GenBank/DDBJ whole genome shotgun (WGS) entry which is preliminary data.</text>
</comment>
<evidence type="ECO:0000256" key="1">
    <source>
        <dbReference type="ARBA" id="ARBA00004141"/>
    </source>
</evidence>
<feature type="transmembrane region" description="Helical" evidence="9">
    <location>
        <begin position="539"/>
        <end position="557"/>
    </location>
</feature>
<evidence type="ECO:0000256" key="8">
    <source>
        <dbReference type="ARBA" id="ARBA00023136"/>
    </source>
</evidence>
<comment type="similarity">
    <text evidence="2 9">Belongs to the V-ATPase 116 kDa subunit family.</text>
</comment>
<dbReference type="PANTHER" id="PTHR11629:SF21">
    <property type="entry name" value="V-TYPE PROTON ATPASE 116 KDA SUBUNIT A 3"/>
    <property type="match status" value="1"/>
</dbReference>
<comment type="function">
    <text evidence="9">Essential component of the vacuolar proton pump (V-ATPase), a multimeric enzyme that catalyzes the translocation of protons across the membranes. Required for assembly and activity of the V-ATPase.</text>
</comment>
<evidence type="ECO:0000256" key="3">
    <source>
        <dbReference type="ARBA" id="ARBA00022448"/>
    </source>
</evidence>
<protein>
    <recommendedName>
        <fullName evidence="9">V-type proton ATPase subunit a</fullName>
    </recommendedName>
</protein>
<name>A0ABD0WQW3_UMBPY</name>
<dbReference type="InterPro" id="IPR026028">
    <property type="entry name" value="V-type_ATPase_116kDa_su_euka"/>
</dbReference>
<feature type="transmembrane region" description="Helical" evidence="9">
    <location>
        <begin position="445"/>
        <end position="463"/>
    </location>
</feature>
<organism evidence="11 12">
    <name type="scientific">Umbra pygmaea</name>
    <name type="common">Eastern mudminnow</name>
    <dbReference type="NCBI Taxonomy" id="75934"/>
    <lineage>
        <taxon>Eukaryota</taxon>
        <taxon>Metazoa</taxon>
        <taxon>Chordata</taxon>
        <taxon>Craniata</taxon>
        <taxon>Vertebrata</taxon>
        <taxon>Euteleostomi</taxon>
        <taxon>Actinopterygii</taxon>
        <taxon>Neopterygii</taxon>
        <taxon>Teleostei</taxon>
        <taxon>Protacanthopterygii</taxon>
        <taxon>Esociformes</taxon>
        <taxon>Umbridae</taxon>
        <taxon>Umbra</taxon>
    </lineage>
</organism>
<dbReference type="AlphaFoldDB" id="A0ABD0WQW3"/>
<evidence type="ECO:0000256" key="9">
    <source>
        <dbReference type="RuleBase" id="RU361189"/>
    </source>
</evidence>
<keyword evidence="3 9" id="KW-0813">Transport</keyword>
<dbReference type="InterPro" id="IPR002490">
    <property type="entry name" value="V-ATPase_116kDa_su"/>
</dbReference>
<keyword evidence="7 9" id="KW-0406">Ion transport</keyword>
<feature type="coiled-coil region" evidence="10">
    <location>
        <begin position="99"/>
        <end position="126"/>
    </location>
</feature>
<keyword evidence="10" id="KW-0175">Coiled coil</keyword>
<dbReference type="PANTHER" id="PTHR11629">
    <property type="entry name" value="VACUOLAR PROTON ATPASES"/>
    <property type="match status" value="1"/>
</dbReference>
<accession>A0ABD0WQW3</accession>